<evidence type="ECO:0000313" key="1">
    <source>
        <dbReference type="EMBL" id="GGB12909.1"/>
    </source>
</evidence>
<protein>
    <recommendedName>
        <fullName evidence="3">DUF4250 domain-containing protein</fullName>
    </recommendedName>
</protein>
<dbReference type="RefSeq" id="WP_055733126.1">
    <property type="nucleotide sequence ID" value="NZ_BMDY01000017.1"/>
</dbReference>
<dbReference type="EMBL" id="BMDY01000017">
    <property type="protein sequence ID" value="GGB12909.1"/>
    <property type="molecule type" value="Genomic_DNA"/>
</dbReference>
<evidence type="ECO:0008006" key="3">
    <source>
        <dbReference type="Google" id="ProtNLM"/>
    </source>
</evidence>
<proteinExistence type="predicted"/>
<name>A0ABQ1I5V9_9ALTE</name>
<comment type="caution">
    <text evidence="1">The sequence shown here is derived from an EMBL/GenBank/DDBJ whole genome shotgun (WGS) entry which is preliminary data.</text>
</comment>
<gene>
    <name evidence="1" type="ORF">GCM10007414_27810</name>
</gene>
<evidence type="ECO:0000313" key="2">
    <source>
        <dbReference type="Proteomes" id="UP000651977"/>
    </source>
</evidence>
<sequence length="64" mass="7373">MDASYMLNLDANILLGIVNEKLRLECDSLEDLALTFGFEERSLARRLESIGYHYDVISNQFKAF</sequence>
<keyword evidence="2" id="KW-1185">Reference proteome</keyword>
<dbReference type="Pfam" id="PF14056">
    <property type="entry name" value="DUF4250"/>
    <property type="match status" value="1"/>
</dbReference>
<reference evidence="2" key="1">
    <citation type="journal article" date="2019" name="Int. J. Syst. Evol. Microbiol.">
        <title>The Global Catalogue of Microorganisms (GCM) 10K type strain sequencing project: providing services to taxonomists for standard genome sequencing and annotation.</title>
        <authorList>
            <consortium name="The Broad Institute Genomics Platform"/>
            <consortium name="The Broad Institute Genome Sequencing Center for Infectious Disease"/>
            <person name="Wu L."/>
            <person name="Ma J."/>
        </authorList>
    </citation>
    <scope>NUCLEOTIDE SEQUENCE [LARGE SCALE GENOMIC DNA]</scope>
    <source>
        <strain evidence="2">CGMCC 1.10131</strain>
    </source>
</reference>
<accession>A0ABQ1I5V9</accession>
<dbReference type="InterPro" id="IPR025346">
    <property type="entry name" value="DUF4250"/>
</dbReference>
<organism evidence="1 2">
    <name type="scientific">Agarivorans gilvus</name>
    <dbReference type="NCBI Taxonomy" id="680279"/>
    <lineage>
        <taxon>Bacteria</taxon>
        <taxon>Pseudomonadati</taxon>
        <taxon>Pseudomonadota</taxon>
        <taxon>Gammaproteobacteria</taxon>
        <taxon>Alteromonadales</taxon>
        <taxon>Alteromonadaceae</taxon>
        <taxon>Agarivorans</taxon>
    </lineage>
</organism>
<dbReference type="Proteomes" id="UP000651977">
    <property type="component" value="Unassembled WGS sequence"/>
</dbReference>